<evidence type="ECO:0000256" key="1">
    <source>
        <dbReference type="ARBA" id="ARBA00006987"/>
    </source>
</evidence>
<evidence type="ECO:0000313" key="2">
    <source>
        <dbReference type="EMBL" id="AHG64130.1"/>
    </source>
</evidence>
<reference evidence="2 3" key="1">
    <citation type="journal article" date="2014" name="Microbiology">
        <title>Unravelling the complete genome sequence of Advenella mimigardefordensis strain DPN7T and novel insights in the catabolism of the xenobiotic polythioester precursor 3,3'-dithiodipropionate.</title>
        <authorList>
            <person name="Wubbeler J.H."/>
            <person name="Hiessl S."/>
            <person name="Schuldes J."/>
            <person name="Thurmer A."/>
            <person name="Daniel R."/>
            <person name="Steinbuchel A."/>
        </authorList>
    </citation>
    <scope>NUCLEOTIDE SEQUENCE [LARGE SCALE GENOMIC DNA]</scope>
    <source>
        <strain evidence="3">DSM 17166 / LMG 22922 / DPN7</strain>
    </source>
</reference>
<dbReference type="Gene3D" id="3.40.190.150">
    <property type="entry name" value="Bordetella uptake gene, domain 1"/>
    <property type="match status" value="1"/>
</dbReference>
<protein>
    <submittedName>
        <fullName evidence="2">Putative Bug-like extracytoplasmic solute binding receptor, TTT family</fullName>
    </submittedName>
</protein>
<dbReference type="PANTHER" id="PTHR42928:SF5">
    <property type="entry name" value="BLR1237 PROTEIN"/>
    <property type="match status" value="1"/>
</dbReference>
<organism evidence="2 3">
    <name type="scientific">Advenella mimigardefordensis (strain DSM 17166 / LMG 22922 / DPN7)</name>
    <dbReference type="NCBI Taxonomy" id="1247726"/>
    <lineage>
        <taxon>Bacteria</taxon>
        <taxon>Pseudomonadati</taxon>
        <taxon>Pseudomonadota</taxon>
        <taxon>Betaproteobacteria</taxon>
        <taxon>Burkholderiales</taxon>
        <taxon>Alcaligenaceae</taxon>
    </lineage>
</organism>
<evidence type="ECO:0000313" key="3">
    <source>
        <dbReference type="Proteomes" id="UP000019095"/>
    </source>
</evidence>
<keyword evidence="2" id="KW-0675">Receptor</keyword>
<dbReference type="STRING" id="1247726.MIM_c20510"/>
<dbReference type="CDD" id="cd07012">
    <property type="entry name" value="PBP2_Bug_TTT"/>
    <property type="match status" value="1"/>
</dbReference>
<proteinExistence type="inferred from homology"/>
<accession>W0PFR3</accession>
<name>W0PFR3_ADVMD</name>
<dbReference type="eggNOG" id="COG3181">
    <property type="taxonomic scope" value="Bacteria"/>
</dbReference>
<dbReference type="PATRIC" id="fig|1247726.3.peg.2259"/>
<dbReference type="EMBL" id="CP003915">
    <property type="protein sequence ID" value="AHG64130.1"/>
    <property type="molecule type" value="Genomic_DNA"/>
</dbReference>
<dbReference type="SUPFAM" id="SSF53850">
    <property type="entry name" value="Periplasmic binding protein-like II"/>
    <property type="match status" value="1"/>
</dbReference>
<sequence length="334" mass="35703">MKHYTRREWLKTASAGCAGMAFLTTPITGLAQALGSGPVRVLVGMGAGGATDSIARLYGQKLLDQLGTAVVIENKPGAFQMQAINSVKDAAANGRILYMGTGSSLSLFPAIRKDVTYDPMKDFSFIALTGISSAVITVNAALPVKTLQELVEYSAKNPGMVNYGSAGIGSANHIKTEYLKLASGLKAEHIPYKSDTDILIQVASGTVHLCITTIQSAMPFIKDGRVRALAVTAPKALSYLPGIPGTEEVGIKGLEAIEPYSYFGLVGPKGMPDALIQELNSAINKVTAVPEVQTRMRDTFYTEPFTGTPDEFKTMNQREIERARELGARLKLDL</sequence>
<dbReference type="PANTHER" id="PTHR42928">
    <property type="entry name" value="TRICARBOXYLATE-BINDING PROTEIN"/>
    <property type="match status" value="1"/>
</dbReference>
<dbReference type="RefSeq" id="WP_025372767.1">
    <property type="nucleotide sequence ID" value="NZ_CP003915.1"/>
</dbReference>
<dbReference type="PROSITE" id="PS51318">
    <property type="entry name" value="TAT"/>
    <property type="match status" value="1"/>
</dbReference>
<dbReference type="PIRSF" id="PIRSF017082">
    <property type="entry name" value="YflP"/>
    <property type="match status" value="1"/>
</dbReference>
<dbReference type="HOGENOM" id="CLU_045683_0_1_4"/>
<dbReference type="Gene3D" id="3.40.190.10">
    <property type="entry name" value="Periplasmic binding protein-like II"/>
    <property type="match status" value="1"/>
</dbReference>
<dbReference type="Proteomes" id="UP000019095">
    <property type="component" value="Chromosome"/>
</dbReference>
<comment type="similarity">
    <text evidence="1">Belongs to the UPF0065 (bug) family.</text>
</comment>
<dbReference type="KEGG" id="amim:MIM_c20510"/>
<keyword evidence="3" id="KW-1185">Reference proteome</keyword>
<dbReference type="Pfam" id="PF03401">
    <property type="entry name" value="TctC"/>
    <property type="match status" value="1"/>
</dbReference>
<dbReference type="InterPro" id="IPR006311">
    <property type="entry name" value="TAT_signal"/>
</dbReference>
<dbReference type="InterPro" id="IPR005064">
    <property type="entry name" value="BUG"/>
</dbReference>
<dbReference type="AlphaFoldDB" id="W0PFR3"/>
<gene>
    <name evidence="2" type="ORF">MIM_c20510</name>
</gene>
<dbReference type="OrthoDB" id="8678477at2"/>
<dbReference type="InterPro" id="IPR042100">
    <property type="entry name" value="Bug_dom1"/>
</dbReference>